<dbReference type="InterPro" id="IPR035985">
    <property type="entry name" value="Ubiquitin-activating_enz"/>
</dbReference>
<gene>
    <name evidence="2" type="ORF">PL75_00150</name>
</gene>
<dbReference type="GO" id="GO:0061504">
    <property type="term" value="P:cyclic threonylcarbamoyladenosine biosynthetic process"/>
    <property type="evidence" value="ECO:0007669"/>
    <property type="project" value="TreeGrafter"/>
</dbReference>
<sequence length="258" mass="27766">MLKHPPVSARRFGGIARLYGDEALRRFANAHVCVVGVGGVGSWAVEALARSGIGKLTLIDLDNVAESNVNRQLHALTDDFGKAKVSALGERITQINPSCHVVEIEDFVTPENLPEIFSEKFDFVIDAIDQVRVKAAMAAYFVAQKQPFIMSGGAGGQKNPALIRTADLSRVTHDPLLANLRYTLRKRYGFSRDTQAKMRVPCVYSTENVTPPQSGEACATDTAPQGLSCAGYGASMLVTASFGLYCAQAAIDHIAAHE</sequence>
<dbReference type="PANTHER" id="PTHR43267">
    <property type="entry name" value="TRNA THREONYLCARBAMOYLADENOSINE DEHYDRATASE"/>
    <property type="match status" value="1"/>
</dbReference>
<feature type="domain" description="THIF-type NAD/FAD binding fold" evidence="1">
    <location>
        <begin position="17"/>
        <end position="161"/>
    </location>
</feature>
<organism evidence="2 3">
    <name type="scientific">Neisseria arctica</name>
    <dbReference type="NCBI Taxonomy" id="1470200"/>
    <lineage>
        <taxon>Bacteria</taxon>
        <taxon>Pseudomonadati</taxon>
        <taxon>Pseudomonadota</taxon>
        <taxon>Betaproteobacteria</taxon>
        <taxon>Neisseriales</taxon>
        <taxon>Neisseriaceae</taxon>
        <taxon>Neisseria</taxon>
    </lineage>
</organism>
<accession>A0A0J0YUI2</accession>
<dbReference type="SUPFAM" id="SSF69572">
    <property type="entry name" value="Activating enzymes of the ubiquitin-like proteins"/>
    <property type="match status" value="1"/>
</dbReference>
<comment type="caution">
    <text evidence="2">The sequence shown here is derived from an EMBL/GenBank/DDBJ whole genome shotgun (WGS) entry which is preliminary data.</text>
</comment>
<dbReference type="OrthoDB" id="9804150at2"/>
<reference evidence="2 3" key="1">
    <citation type="submission" date="2014-11" db="EMBL/GenBank/DDBJ databases">
        <title>Genome of a novel goose pathogen.</title>
        <authorList>
            <person name="Hansen C.M."/>
            <person name="Hueffer K."/>
            <person name="Choi S.C."/>
        </authorList>
    </citation>
    <scope>NUCLEOTIDE SEQUENCE [LARGE SCALE GENOMIC DNA]</scope>
    <source>
        <strain evidence="2 3">KH1503</strain>
    </source>
</reference>
<proteinExistence type="predicted"/>
<protein>
    <submittedName>
        <fullName evidence="2">Heme biosynthesis protein HemY</fullName>
    </submittedName>
</protein>
<keyword evidence="3" id="KW-1185">Reference proteome</keyword>
<dbReference type="Pfam" id="PF00899">
    <property type="entry name" value="ThiF"/>
    <property type="match status" value="1"/>
</dbReference>
<dbReference type="InterPro" id="IPR045886">
    <property type="entry name" value="ThiF/MoeB/HesA"/>
</dbReference>
<evidence type="ECO:0000313" key="3">
    <source>
        <dbReference type="Proteomes" id="UP000036027"/>
    </source>
</evidence>
<dbReference type="Proteomes" id="UP000036027">
    <property type="component" value="Unassembled WGS sequence"/>
</dbReference>
<dbReference type="PATRIC" id="fig|1470200.3.peg.34"/>
<dbReference type="CDD" id="cd00755">
    <property type="entry name" value="YgdL_like"/>
    <property type="match status" value="1"/>
</dbReference>
<dbReference type="Gene3D" id="3.40.50.720">
    <property type="entry name" value="NAD(P)-binding Rossmann-like Domain"/>
    <property type="match status" value="1"/>
</dbReference>
<dbReference type="AlphaFoldDB" id="A0A0J0YUI2"/>
<dbReference type="GO" id="GO:0061503">
    <property type="term" value="F:tRNA threonylcarbamoyladenosine dehydratase"/>
    <property type="evidence" value="ECO:0007669"/>
    <property type="project" value="TreeGrafter"/>
</dbReference>
<dbReference type="PANTHER" id="PTHR43267:SF1">
    <property type="entry name" value="TRNA THREONYLCARBAMOYLADENOSINE DEHYDRATASE"/>
    <property type="match status" value="1"/>
</dbReference>
<dbReference type="STRING" id="1470200.PL75_00150"/>
<dbReference type="RefSeq" id="WP_047759889.1">
    <property type="nucleotide sequence ID" value="NZ_CP091510.1"/>
</dbReference>
<evidence type="ECO:0000259" key="1">
    <source>
        <dbReference type="Pfam" id="PF00899"/>
    </source>
</evidence>
<dbReference type="EMBL" id="JTDO01000001">
    <property type="protein sequence ID" value="KLT73797.1"/>
    <property type="molecule type" value="Genomic_DNA"/>
</dbReference>
<dbReference type="GO" id="GO:0008641">
    <property type="term" value="F:ubiquitin-like modifier activating enzyme activity"/>
    <property type="evidence" value="ECO:0007669"/>
    <property type="project" value="InterPro"/>
</dbReference>
<name>A0A0J0YUI2_9NEIS</name>
<evidence type="ECO:0000313" key="2">
    <source>
        <dbReference type="EMBL" id="KLT73797.1"/>
    </source>
</evidence>
<dbReference type="InterPro" id="IPR000594">
    <property type="entry name" value="ThiF_NAD_FAD-bd"/>
</dbReference>